<evidence type="ECO:0000256" key="1">
    <source>
        <dbReference type="SAM" id="Phobius"/>
    </source>
</evidence>
<keyword evidence="1" id="KW-0472">Membrane</keyword>
<feature type="transmembrane region" description="Helical" evidence="1">
    <location>
        <begin position="47"/>
        <end position="68"/>
    </location>
</feature>
<evidence type="ECO:0000313" key="3">
    <source>
        <dbReference type="Proteomes" id="UP000270185"/>
    </source>
</evidence>
<dbReference type="KEGG" id="ccas:EIB73_08905"/>
<keyword evidence="1" id="KW-1133">Transmembrane helix</keyword>
<feature type="transmembrane region" description="Helical" evidence="1">
    <location>
        <begin position="6"/>
        <end position="26"/>
    </location>
</feature>
<gene>
    <name evidence="2" type="ORF">EIB73_08905</name>
</gene>
<dbReference type="OrthoDB" id="981758at2"/>
<feature type="transmembrane region" description="Helical" evidence="1">
    <location>
        <begin position="118"/>
        <end position="138"/>
    </location>
</feature>
<sequence>MKETMLILHFIGLAMGVGTSFAHMFLGPTLSKLTLAEAETFKTQTKGLSLMGTVGTVVLLGSGIYLIIPYWPVILTLPLLIAKLVLFVVLVVLIILINLGARNNYQNQDLATLKRIELLGKISMVIGVAIVILAVNVFN</sequence>
<accession>A0A3G8XIR9</accession>
<evidence type="ECO:0008006" key="4">
    <source>
        <dbReference type="Google" id="ProtNLM"/>
    </source>
</evidence>
<name>A0A3G8XIR9_9FLAO</name>
<proteinExistence type="predicted"/>
<keyword evidence="1" id="KW-0812">Transmembrane</keyword>
<dbReference type="RefSeq" id="WP_125024618.1">
    <property type="nucleotide sequence ID" value="NZ_CP034159.1"/>
</dbReference>
<dbReference type="EMBL" id="CP034159">
    <property type="protein sequence ID" value="AZI33290.1"/>
    <property type="molecule type" value="Genomic_DNA"/>
</dbReference>
<evidence type="ECO:0000313" key="2">
    <source>
        <dbReference type="EMBL" id="AZI33290.1"/>
    </source>
</evidence>
<keyword evidence="3" id="KW-1185">Reference proteome</keyword>
<dbReference type="AlphaFoldDB" id="A0A3G8XIR9"/>
<feature type="transmembrane region" description="Helical" evidence="1">
    <location>
        <begin position="74"/>
        <end position="97"/>
    </location>
</feature>
<organism evidence="2 3">
    <name type="scientific">Kaistella carnis</name>
    <dbReference type="NCBI Taxonomy" id="1241979"/>
    <lineage>
        <taxon>Bacteria</taxon>
        <taxon>Pseudomonadati</taxon>
        <taxon>Bacteroidota</taxon>
        <taxon>Flavobacteriia</taxon>
        <taxon>Flavobacteriales</taxon>
        <taxon>Weeksellaceae</taxon>
        <taxon>Chryseobacterium group</taxon>
        <taxon>Kaistella</taxon>
    </lineage>
</organism>
<protein>
    <recommendedName>
        <fullName evidence="4">DUF2269 family protein</fullName>
    </recommendedName>
</protein>
<dbReference type="Proteomes" id="UP000270185">
    <property type="component" value="Chromosome"/>
</dbReference>
<reference evidence="3" key="1">
    <citation type="submission" date="2018-11" db="EMBL/GenBank/DDBJ databases">
        <title>Proposal to divide the Flavobacteriaceae and reorganize its genera based on Amino Acid Identity values calculated from whole genome sequences.</title>
        <authorList>
            <person name="Nicholson A.C."/>
            <person name="Gulvik C.A."/>
            <person name="Whitney A.M."/>
            <person name="Humrighouse B.W."/>
            <person name="Bell M."/>
            <person name="Holmes B."/>
            <person name="Steigerwalt A.G."/>
            <person name="Villarma A."/>
            <person name="Sheth M."/>
            <person name="Batra D."/>
            <person name="Pryor J."/>
            <person name="Bernardet J.-F."/>
            <person name="Hugo C."/>
            <person name="Kampfer P."/>
            <person name="Newman J.D."/>
            <person name="McQuiston J.R."/>
        </authorList>
    </citation>
    <scope>NUCLEOTIDE SEQUENCE [LARGE SCALE GENOMIC DNA]</scope>
    <source>
        <strain evidence="3">G0081</strain>
    </source>
</reference>